<dbReference type="InterPro" id="IPR036890">
    <property type="entry name" value="HATPase_C_sf"/>
</dbReference>
<dbReference type="AlphaFoldDB" id="A0A6J4QRH4"/>
<keyword evidence="4" id="KW-1133">Transmembrane helix</keyword>
<feature type="transmembrane region" description="Helical" evidence="4">
    <location>
        <begin position="32"/>
        <end position="53"/>
    </location>
</feature>
<dbReference type="PANTHER" id="PTHR24421:SF61">
    <property type="entry name" value="OXYGEN SENSOR HISTIDINE KINASE NREB"/>
    <property type="match status" value="1"/>
</dbReference>
<dbReference type="InterPro" id="IPR003594">
    <property type="entry name" value="HATPase_dom"/>
</dbReference>
<dbReference type="Pfam" id="PF02518">
    <property type="entry name" value="HATPase_c"/>
    <property type="match status" value="1"/>
</dbReference>
<name>A0A6J4QRH4_9ACTN</name>
<accession>A0A6J4QRH4</accession>
<protein>
    <recommendedName>
        <fullName evidence="5">Histidine kinase domain-containing protein</fullName>
    </recommendedName>
</protein>
<dbReference type="Gene3D" id="3.30.565.10">
    <property type="entry name" value="Histidine kinase-like ATPase, C-terminal domain"/>
    <property type="match status" value="1"/>
</dbReference>
<feature type="transmembrane region" description="Helical" evidence="4">
    <location>
        <begin position="65"/>
        <end position="84"/>
    </location>
</feature>
<sequence>MPSRALFASSLSCWAMLTLLVALQQFGSDARFFAVAGASWAAQVFAAVALLLASRREDGVERRPWLFFCGAATARLVADVVWVLTRTLGLGLAEVFQVAAHAVSYALLFGVLLWLMARIRQEEVSVAALDTLALMLTFGLLIFYFSPFSINELPMPMALAVLARPVCDLGLLFLALAALMTVRRPPFVVVSVVGLLLLIAADGFYLWTRAQGIYELGFAEAFWSGGVMLLSFAALSWGGRPVSRAGHVGSYGVGLFWFGPFSPLLQYGFLLLWDALHGPTPAYLLLGGAALAVILAGRNYAVAYAGDVMARRQEALALQAEQGRILAGLHDTVKQDIHGASMILEAAVAARKRGDADDAGELLEKALEATREAGRDLTRPLDELQAATGHDAAEPAAFFRERLGKLAYFYDIETHEDLAVPLEELDREEILVAQQVFVETVWNAVKHSNAENFWLSTRSEGDAFVLQMRDDGRGYEPEKATGGIGLGLMRSRARAVGAALRVESVSGEGTTVELRFGR</sequence>
<dbReference type="InterPro" id="IPR050482">
    <property type="entry name" value="Sensor_HK_TwoCompSys"/>
</dbReference>
<feature type="transmembrane region" description="Helical" evidence="4">
    <location>
        <begin position="96"/>
        <end position="117"/>
    </location>
</feature>
<feature type="transmembrane region" description="Helical" evidence="4">
    <location>
        <begin position="213"/>
        <end position="236"/>
    </location>
</feature>
<keyword evidence="4" id="KW-0472">Membrane</keyword>
<feature type="transmembrane region" description="Helical" evidence="4">
    <location>
        <begin position="282"/>
        <end position="302"/>
    </location>
</feature>
<keyword evidence="4" id="KW-0812">Transmembrane</keyword>
<keyword evidence="3" id="KW-0902">Two-component regulatory system</keyword>
<organism evidence="6">
    <name type="scientific">uncultured Rubrobacteraceae bacterium</name>
    <dbReference type="NCBI Taxonomy" id="349277"/>
    <lineage>
        <taxon>Bacteria</taxon>
        <taxon>Bacillati</taxon>
        <taxon>Actinomycetota</taxon>
        <taxon>Rubrobacteria</taxon>
        <taxon>Rubrobacterales</taxon>
        <taxon>Rubrobacteraceae</taxon>
        <taxon>environmental samples</taxon>
    </lineage>
</organism>
<dbReference type="EMBL" id="CADCVD010000117">
    <property type="protein sequence ID" value="CAA9451437.1"/>
    <property type="molecule type" value="Genomic_DNA"/>
</dbReference>
<keyword evidence="1" id="KW-0808">Transferase</keyword>
<keyword evidence="2" id="KW-0418">Kinase</keyword>
<evidence type="ECO:0000256" key="3">
    <source>
        <dbReference type="ARBA" id="ARBA00023012"/>
    </source>
</evidence>
<reference evidence="6" key="1">
    <citation type="submission" date="2020-02" db="EMBL/GenBank/DDBJ databases">
        <authorList>
            <person name="Meier V. D."/>
        </authorList>
    </citation>
    <scope>NUCLEOTIDE SEQUENCE</scope>
    <source>
        <strain evidence="6">AVDCRST_MAG37</strain>
    </source>
</reference>
<feature type="transmembrane region" description="Helical" evidence="4">
    <location>
        <begin position="157"/>
        <end position="180"/>
    </location>
</feature>
<feature type="transmembrane region" description="Helical" evidence="4">
    <location>
        <begin position="124"/>
        <end position="145"/>
    </location>
</feature>
<feature type="transmembrane region" description="Helical" evidence="4">
    <location>
        <begin position="187"/>
        <end position="207"/>
    </location>
</feature>
<feature type="domain" description="Histidine kinase" evidence="5">
    <location>
        <begin position="434"/>
        <end position="518"/>
    </location>
</feature>
<evidence type="ECO:0000256" key="1">
    <source>
        <dbReference type="ARBA" id="ARBA00022679"/>
    </source>
</evidence>
<evidence type="ECO:0000256" key="4">
    <source>
        <dbReference type="SAM" id="Phobius"/>
    </source>
</evidence>
<dbReference type="CDD" id="cd16917">
    <property type="entry name" value="HATPase_UhpB-NarQ-NarX-like"/>
    <property type="match status" value="1"/>
</dbReference>
<evidence type="ECO:0000259" key="5">
    <source>
        <dbReference type="PROSITE" id="PS50109"/>
    </source>
</evidence>
<proteinExistence type="predicted"/>
<dbReference type="PROSITE" id="PS50109">
    <property type="entry name" value="HIS_KIN"/>
    <property type="match status" value="1"/>
</dbReference>
<evidence type="ECO:0000256" key="2">
    <source>
        <dbReference type="ARBA" id="ARBA00022777"/>
    </source>
</evidence>
<feature type="transmembrane region" description="Helical" evidence="4">
    <location>
        <begin position="248"/>
        <end position="270"/>
    </location>
</feature>
<dbReference type="SUPFAM" id="SSF55874">
    <property type="entry name" value="ATPase domain of HSP90 chaperone/DNA topoisomerase II/histidine kinase"/>
    <property type="match status" value="1"/>
</dbReference>
<dbReference type="GO" id="GO:0000160">
    <property type="term" value="P:phosphorelay signal transduction system"/>
    <property type="evidence" value="ECO:0007669"/>
    <property type="project" value="UniProtKB-KW"/>
</dbReference>
<gene>
    <name evidence="6" type="ORF">AVDCRST_MAG37-2379</name>
</gene>
<evidence type="ECO:0000313" key="6">
    <source>
        <dbReference type="EMBL" id="CAA9451437.1"/>
    </source>
</evidence>
<dbReference type="InterPro" id="IPR005467">
    <property type="entry name" value="His_kinase_dom"/>
</dbReference>
<dbReference type="GO" id="GO:0016301">
    <property type="term" value="F:kinase activity"/>
    <property type="evidence" value="ECO:0007669"/>
    <property type="project" value="UniProtKB-KW"/>
</dbReference>
<dbReference type="PANTHER" id="PTHR24421">
    <property type="entry name" value="NITRATE/NITRITE SENSOR PROTEIN NARX-RELATED"/>
    <property type="match status" value="1"/>
</dbReference>